<proteinExistence type="predicted"/>
<dbReference type="Proteomes" id="UP001234297">
    <property type="component" value="Chromosome 8"/>
</dbReference>
<evidence type="ECO:0000313" key="1">
    <source>
        <dbReference type="EMBL" id="KAJ8634449.1"/>
    </source>
</evidence>
<protein>
    <submittedName>
        <fullName evidence="1">Uncharacterized protein</fullName>
    </submittedName>
</protein>
<keyword evidence="2" id="KW-1185">Reference proteome</keyword>
<gene>
    <name evidence="1" type="ORF">MRB53_027785</name>
</gene>
<evidence type="ECO:0000313" key="2">
    <source>
        <dbReference type="Proteomes" id="UP001234297"/>
    </source>
</evidence>
<reference evidence="1 2" key="1">
    <citation type="journal article" date="2022" name="Hortic Res">
        <title>A haplotype resolved chromosomal level avocado genome allows analysis of novel avocado genes.</title>
        <authorList>
            <person name="Nath O."/>
            <person name="Fletcher S.J."/>
            <person name="Hayward A."/>
            <person name="Shaw L.M."/>
            <person name="Masouleh A.K."/>
            <person name="Furtado A."/>
            <person name="Henry R.J."/>
            <person name="Mitter N."/>
        </authorList>
    </citation>
    <scope>NUCLEOTIDE SEQUENCE [LARGE SCALE GENOMIC DNA]</scope>
    <source>
        <strain evidence="2">cv. Hass</strain>
    </source>
</reference>
<dbReference type="EMBL" id="CM056816">
    <property type="protein sequence ID" value="KAJ8634449.1"/>
    <property type="molecule type" value="Genomic_DNA"/>
</dbReference>
<comment type="caution">
    <text evidence="1">The sequence shown here is derived from an EMBL/GenBank/DDBJ whole genome shotgun (WGS) entry which is preliminary data.</text>
</comment>
<organism evidence="1 2">
    <name type="scientific">Persea americana</name>
    <name type="common">Avocado</name>
    <dbReference type="NCBI Taxonomy" id="3435"/>
    <lineage>
        <taxon>Eukaryota</taxon>
        <taxon>Viridiplantae</taxon>
        <taxon>Streptophyta</taxon>
        <taxon>Embryophyta</taxon>
        <taxon>Tracheophyta</taxon>
        <taxon>Spermatophyta</taxon>
        <taxon>Magnoliopsida</taxon>
        <taxon>Magnoliidae</taxon>
        <taxon>Laurales</taxon>
        <taxon>Lauraceae</taxon>
        <taxon>Persea</taxon>
    </lineage>
</organism>
<sequence>MTHLQVILCGLLEFPHQWCHPTISNAYNESCYFQASVFRGKNEVKEKTSILGNSWERRNKNSVSFEHLGENDYNYRAFDELQGMEVAWNQAKLNDVFRSPEELERLYSEVHLLSTVNHDSIIHSHASWIDVEKRTINFITEMFTLGTLREYFLISSILFILRN</sequence>
<accession>A0ACC2LLY1</accession>
<name>A0ACC2LLY1_PERAE</name>